<dbReference type="EMBL" id="LKAM01000008">
    <property type="protein sequence ID" value="KUM47041.1"/>
    <property type="molecule type" value="Genomic_DNA"/>
</dbReference>
<organism evidence="2">
    <name type="scientific">Picea glauca</name>
    <name type="common">White spruce</name>
    <name type="synonym">Pinus glauca</name>
    <dbReference type="NCBI Taxonomy" id="3330"/>
    <lineage>
        <taxon>Eukaryota</taxon>
        <taxon>Viridiplantae</taxon>
        <taxon>Streptophyta</taxon>
        <taxon>Embryophyta</taxon>
        <taxon>Tracheophyta</taxon>
        <taxon>Spermatophyta</taxon>
        <taxon>Pinopsida</taxon>
        <taxon>Pinidae</taxon>
        <taxon>Conifers I</taxon>
        <taxon>Pinales</taxon>
        <taxon>Pinaceae</taxon>
        <taxon>Picea</taxon>
    </lineage>
</organism>
<geneLocation type="mitochondrion" evidence="2"/>
<protein>
    <submittedName>
        <fullName evidence="2">Uncharacterized protein</fullName>
    </submittedName>
</protein>
<evidence type="ECO:0000313" key="2">
    <source>
        <dbReference type="EMBL" id="KUM47041.1"/>
    </source>
</evidence>
<proteinExistence type="predicted"/>
<feature type="compositionally biased region" description="Basic and acidic residues" evidence="1">
    <location>
        <begin position="79"/>
        <end position="89"/>
    </location>
</feature>
<sequence length="108" mass="12392">MDSYERVRTAHAMPLVTQLMDERTKLQNEIAFLNESNATYHAKKRALQDRVVALEAKRGEEALNVVRLDEALQERNSLKAQMARERESRPPPTIVNVEGYASDLQQLK</sequence>
<reference evidence="2" key="1">
    <citation type="journal article" date="2015" name="Genome Biol. Evol.">
        <title>Organellar Genomes of White Spruce (Picea glauca): Assembly and Annotation.</title>
        <authorList>
            <person name="Jackman S.D."/>
            <person name="Warren R.L."/>
            <person name="Gibb E.A."/>
            <person name="Vandervalk B.P."/>
            <person name="Mohamadi H."/>
            <person name="Chu J."/>
            <person name="Raymond A."/>
            <person name="Pleasance S."/>
            <person name="Coope R."/>
            <person name="Wildung M.R."/>
            <person name="Ritland C.E."/>
            <person name="Bousquet J."/>
            <person name="Jones S.J."/>
            <person name="Bohlmann J."/>
            <person name="Birol I."/>
        </authorList>
    </citation>
    <scope>NUCLEOTIDE SEQUENCE [LARGE SCALE GENOMIC DNA]</scope>
    <source>
        <tissue evidence="2">Flushing bud</tissue>
    </source>
</reference>
<keyword evidence="2" id="KW-0496">Mitochondrion</keyword>
<dbReference type="AlphaFoldDB" id="A0A101LXA0"/>
<name>A0A101LXA0_PICGL</name>
<comment type="caution">
    <text evidence="2">The sequence shown here is derived from an EMBL/GenBank/DDBJ whole genome shotgun (WGS) entry which is preliminary data.</text>
</comment>
<accession>A0A101LXA0</accession>
<evidence type="ECO:0000256" key="1">
    <source>
        <dbReference type="SAM" id="MobiDB-lite"/>
    </source>
</evidence>
<feature type="region of interest" description="Disordered" evidence="1">
    <location>
        <begin position="79"/>
        <end position="108"/>
    </location>
</feature>
<gene>
    <name evidence="2" type="ORF">ABT39_MTgene6047</name>
</gene>